<feature type="transmembrane region" description="Helical" evidence="1">
    <location>
        <begin position="90"/>
        <end position="113"/>
    </location>
</feature>
<evidence type="ECO:0000313" key="4">
    <source>
        <dbReference type="RefSeq" id="XP_011312530.1"/>
    </source>
</evidence>
<dbReference type="PANTHER" id="PTHR34609">
    <property type="entry name" value="GEO08273P1-RELATED"/>
    <property type="match status" value="1"/>
</dbReference>
<dbReference type="Proteomes" id="UP000694866">
    <property type="component" value="Unplaced"/>
</dbReference>
<protein>
    <submittedName>
        <fullName evidence="2">FtsK_3 protein</fullName>
    </submittedName>
</protein>
<dbReference type="KEGG" id="fas:105272221"/>
<dbReference type="GeneID" id="105272221"/>
<evidence type="ECO:0000313" key="2">
    <source>
        <dbReference type="EMBL" id="JAG79723.1"/>
    </source>
</evidence>
<evidence type="ECO:0000256" key="1">
    <source>
        <dbReference type="SAM" id="Phobius"/>
    </source>
</evidence>
<feature type="transmembrane region" description="Helical" evidence="1">
    <location>
        <begin position="125"/>
        <end position="148"/>
    </location>
</feature>
<organism evidence="2">
    <name type="scientific">Fopius arisanus</name>
    <dbReference type="NCBI Taxonomy" id="64838"/>
    <lineage>
        <taxon>Eukaryota</taxon>
        <taxon>Metazoa</taxon>
        <taxon>Ecdysozoa</taxon>
        <taxon>Arthropoda</taxon>
        <taxon>Hexapoda</taxon>
        <taxon>Insecta</taxon>
        <taxon>Pterygota</taxon>
        <taxon>Neoptera</taxon>
        <taxon>Endopterygota</taxon>
        <taxon>Hymenoptera</taxon>
        <taxon>Apocrita</taxon>
        <taxon>Ichneumonoidea</taxon>
        <taxon>Braconidae</taxon>
        <taxon>Opiinae</taxon>
        <taxon>Fopius</taxon>
    </lineage>
</organism>
<reference evidence="2" key="1">
    <citation type="submission" date="2015-01" db="EMBL/GenBank/DDBJ databases">
        <title>Transcriptome Assembly of Fopius arisanus.</title>
        <authorList>
            <person name="Geib S."/>
        </authorList>
    </citation>
    <scope>NUCLEOTIDE SEQUENCE</scope>
</reference>
<accession>A0A9R1TN43</accession>
<feature type="transmembrane region" description="Helical" evidence="1">
    <location>
        <begin position="62"/>
        <end position="83"/>
    </location>
</feature>
<dbReference type="RefSeq" id="XP_011312530.1">
    <property type="nucleotide sequence ID" value="XM_011314228.1"/>
</dbReference>
<dbReference type="InterPro" id="IPR031720">
    <property type="entry name" value="DUF4728"/>
</dbReference>
<accession>A0A0C9RRI4</accession>
<dbReference type="Pfam" id="PF15860">
    <property type="entry name" value="DUF4728"/>
    <property type="match status" value="1"/>
</dbReference>
<keyword evidence="1" id="KW-0472">Membrane</keyword>
<keyword evidence="1" id="KW-0812">Transmembrane</keyword>
<sequence>MTIQDKVRVNSCCCRWSLRFGTLFTGFLGIILSIATILLILLADMEIKMVIIDIFSKTVTRIIVIINLFMTIFISSLLIYGAWKKKRFLMLPWIVLGLMIAIGLLITIFYTAISHMINISIWGGVLWLVIGLIVFVIYVYLWVVVLSYHRQLKDDKLKGKIDPYGRPYNYSRA</sequence>
<evidence type="ECO:0000313" key="3">
    <source>
        <dbReference type="Proteomes" id="UP000694866"/>
    </source>
</evidence>
<gene>
    <name evidence="2" type="primary">ftsK_3</name>
    <name evidence="4" type="synonym">LOC105272221</name>
    <name evidence="2" type="ORF">g.57525</name>
</gene>
<dbReference type="AlphaFoldDB" id="A0A0C9RRI4"/>
<reference evidence="4" key="2">
    <citation type="submission" date="2025-04" db="UniProtKB">
        <authorList>
            <consortium name="RefSeq"/>
        </authorList>
    </citation>
    <scope>IDENTIFICATION</scope>
    <source>
        <strain evidence="4">USDA-PBARC FA_bdor</strain>
        <tissue evidence="4">Whole organism</tissue>
    </source>
</reference>
<dbReference type="PANTHER" id="PTHR34609:SF17">
    <property type="entry name" value="GEO08273P1-RELATED"/>
    <property type="match status" value="1"/>
</dbReference>
<feature type="transmembrane region" description="Helical" evidence="1">
    <location>
        <begin position="20"/>
        <end position="42"/>
    </location>
</feature>
<keyword evidence="3" id="KW-1185">Reference proteome</keyword>
<name>A0A0C9RRI4_9HYME</name>
<dbReference type="EMBL" id="GBYB01009956">
    <property type="protein sequence ID" value="JAG79723.1"/>
    <property type="molecule type" value="Transcribed_RNA"/>
</dbReference>
<dbReference type="OrthoDB" id="8190053at2759"/>
<keyword evidence="1" id="KW-1133">Transmembrane helix</keyword>
<dbReference type="InterPro" id="IPR053077">
    <property type="entry name" value="MARVEL_domain_protein_3"/>
</dbReference>
<proteinExistence type="predicted"/>